<reference evidence="2 3" key="1">
    <citation type="journal article" date="2022" name="G3 (Bethesda)">
        <title>Enemy or ally: a genomic approach to elucidate the lifestyle of Phyllosticta citrichinaensis.</title>
        <authorList>
            <person name="Buijs V.A."/>
            <person name="Groenewald J.Z."/>
            <person name="Haridas S."/>
            <person name="LaButti K.M."/>
            <person name="Lipzen A."/>
            <person name="Martin F.M."/>
            <person name="Barry K."/>
            <person name="Grigoriev I.V."/>
            <person name="Crous P.W."/>
            <person name="Seidl M.F."/>
        </authorList>
    </citation>
    <scope>NUCLEOTIDE SEQUENCE [LARGE SCALE GENOMIC DNA]</scope>
    <source>
        <strain evidence="2 3">CBS 129764</strain>
    </source>
</reference>
<keyword evidence="3" id="KW-1185">Reference proteome</keyword>
<organism evidence="2 3">
    <name type="scientific">Phyllosticta citrichinensis</name>
    <dbReference type="NCBI Taxonomy" id="1130410"/>
    <lineage>
        <taxon>Eukaryota</taxon>
        <taxon>Fungi</taxon>
        <taxon>Dikarya</taxon>
        <taxon>Ascomycota</taxon>
        <taxon>Pezizomycotina</taxon>
        <taxon>Dothideomycetes</taxon>
        <taxon>Dothideomycetes incertae sedis</taxon>
        <taxon>Botryosphaeriales</taxon>
        <taxon>Phyllostictaceae</taxon>
        <taxon>Phyllosticta</taxon>
    </lineage>
</organism>
<accession>A0ABR1XIW4</accession>
<feature type="region of interest" description="Disordered" evidence="1">
    <location>
        <begin position="31"/>
        <end position="50"/>
    </location>
</feature>
<dbReference type="EMBL" id="JBBWUH010000009">
    <property type="protein sequence ID" value="KAK8157090.1"/>
    <property type="molecule type" value="Genomic_DNA"/>
</dbReference>
<protein>
    <submittedName>
        <fullName evidence="2">Uncharacterized protein</fullName>
    </submittedName>
</protein>
<evidence type="ECO:0000256" key="1">
    <source>
        <dbReference type="SAM" id="MobiDB-lite"/>
    </source>
</evidence>
<evidence type="ECO:0000313" key="2">
    <source>
        <dbReference type="EMBL" id="KAK8157090.1"/>
    </source>
</evidence>
<feature type="region of interest" description="Disordered" evidence="1">
    <location>
        <begin position="60"/>
        <end position="193"/>
    </location>
</feature>
<feature type="compositionally biased region" description="Basic and acidic residues" evidence="1">
    <location>
        <begin position="113"/>
        <end position="123"/>
    </location>
</feature>
<evidence type="ECO:0000313" key="3">
    <source>
        <dbReference type="Proteomes" id="UP001456524"/>
    </source>
</evidence>
<comment type="caution">
    <text evidence="2">The sequence shown here is derived from an EMBL/GenBank/DDBJ whole genome shotgun (WGS) entry which is preliminary data.</text>
</comment>
<feature type="compositionally biased region" description="Basic and acidic residues" evidence="1">
    <location>
        <begin position="66"/>
        <end position="75"/>
    </location>
</feature>
<name>A0ABR1XIW4_9PEZI</name>
<dbReference type="InterPro" id="IPR021641">
    <property type="entry name" value="DUF3245"/>
</dbReference>
<dbReference type="Proteomes" id="UP001456524">
    <property type="component" value="Unassembled WGS sequence"/>
</dbReference>
<gene>
    <name evidence="2" type="ORF">IWX90DRAFT_489303</name>
</gene>
<proteinExistence type="predicted"/>
<sequence>MPATVRPDEVVYNKANVASARSLALISSWLPSRPAAETEKSQEPMLQDDAALLTPEPELHGLGAEIPKEIADGSSRRQHLSSNKELAKMLLPKGALRAQAMDKKAPVPRPAPKKPERPAPKQDDSDDEEGRAAMFKSKRPKKSPVETRNANSDESDDEIKGKASQSRTTPERKKKRMTFLDEVLEERARKRKK</sequence>
<dbReference type="Pfam" id="PF11595">
    <property type="entry name" value="DUF3245"/>
    <property type="match status" value="1"/>
</dbReference>